<feature type="domain" description="4Fe-4S ferredoxin-type" evidence="6">
    <location>
        <begin position="1"/>
        <end position="29"/>
    </location>
</feature>
<sequence>MKAIVNADECTGCELCVQTCPEVFEMQDDLAVVKVGEVPGDAEETCRQAVEECPVECITIGE</sequence>
<name>A0A0F9F1G5_9ZZZZ</name>
<evidence type="ECO:0000256" key="2">
    <source>
        <dbReference type="ARBA" id="ARBA00022723"/>
    </source>
</evidence>
<dbReference type="PROSITE" id="PS00198">
    <property type="entry name" value="4FE4S_FER_1"/>
    <property type="match status" value="1"/>
</dbReference>
<dbReference type="Pfam" id="PF13370">
    <property type="entry name" value="Fer4_13"/>
    <property type="match status" value="1"/>
</dbReference>
<dbReference type="PANTHER" id="PTHR36923:SF3">
    <property type="entry name" value="FERREDOXIN"/>
    <property type="match status" value="1"/>
</dbReference>
<evidence type="ECO:0000256" key="1">
    <source>
        <dbReference type="ARBA" id="ARBA00022448"/>
    </source>
</evidence>
<evidence type="ECO:0000313" key="7">
    <source>
        <dbReference type="EMBL" id="KKL72276.1"/>
    </source>
</evidence>
<keyword evidence="3" id="KW-0249">Electron transport</keyword>
<keyword evidence="2" id="KW-0479">Metal-binding</keyword>
<accession>A0A0F9F1G5</accession>
<dbReference type="InterPro" id="IPR017900">
    <property type="entry name" value="4Fe4S_Fe_S_CS"/>
</dbReference>
<dbReference type="PANTHER" id="PTHR36923">
    <property type="entry name" value="FERREDOXIN"/>
    <property type="match status" value="1"/>
</dbReference>
<evidence type="ECO:0000256" key="4">
    <source>
        <dbReference type="ARBA" id="ARBA00023004"/>
    </source>
</evidence>
<keyword evidence="5" id="KW-0411">Iron-sulfur</keyword>
<proteinExistence type="predicted"/>
<dbReference type="GO" id="GO:0009055">
    <property type="term" value="F:electron transfer activity"/>
    <property type="evidence" value="ECO:0007669"/>
    <property type="project" value="InterPro"/>
</dbReference>
<evidence type="ECO:0000259" key="6">
    <source>
        <dbReference type="PROSITE" id="PS51379"/>
    </source>
</evidence>
<evidence type="ECO:0000256" key="3">
    <source>
        <dbReference type="ARBA" id="ARBA00022982"/>
    </source>
</evidence>
<dbReference type="AlphaFoldDB" id="A0A0F9F1G5"/>
<comment type="caution">
    <text evidence="7">The sequence shown here is derived from an EMBL/GenBank/DDBJ whole genome shotgun (WGS) entry which is preliminary data.</text>
</comment>
<dbReference type="InterPro" id="IPR001080">
    <property type="entry name" value="3Fe4S_ferredoxin"/>
</dbReference>
<dbReference type="InterPro" id="IPR051269">
    <property type="entry name" value="Fe-S_cluster_ET"/>
</dbReference>
<reference evidence="7" key="1">
    <citation type="journal article" date="2015" name="Nature">
        <title>Complex archaea that bridge the gap between prokaryotes and eukaryotes.</title>
        <authorList>
            <person name="Spang A."/>
            <person name="Saw J.H."/>
            <person name="Jorgensen S.L."/>
            <person name="Zaremba-Niedzwiedzka K."/>
            <person name="Martijn J."/>
            <person name="Lind A.E."/>
            <person name="van Eijk R."/>
            <person name="Schleper C."/>
            <person name="Guy L."/>
            <person name="Ettema T.J."/>
        </authorList>
    </citation>
    <scope>NUCLEOTIDE SEQUENCE</scope>
</reference>
<dbReference type="Gene3D" id="3.30.70.20">
    <property type="match status" value="1"/>
</dbReference>
<dbReference type="EMBL" id="LAZR01025324">
    <property type="protein sequence ID" value="KKL72276.1"/>
    <property type="molecule type" value="Genomic_DNA"/>
</dbReference>
<keyword evidence="1" id="KW-0813">Transport</keyword>
<dbReference type="SUPFAM" id="SSF54862">
    <property type="entry name" value="4Fe-4S ferredoxins"/>
    <property type="match status" value="1"/>
</dbReference>
<protein>
    <recommendedName>
        <fullName evidence="6">4Fe-4S ferredoxin-type domain-containing protein</fullName>
    </recommendedName>
</protein>
<evidence type="ECO:0000256" key="5">
    <source>
        <dbReference type="ARBA" id="ARBA00023014"/>
    </source>
</evidence>
<dbReference type="InterPro" id="IPR017896">
    <property type="entry name" value="4Fe4S_Fe-S-bd"/>
</dbReference>
<dbReference type="PRINTS" id="PR00352">
    <property type="entry name" value="3FE4SFRDOXIN"/>
</dbReference>
<keyword evidence="4" id="KW-0408">Iron</keyword>
<dbReference type="GO" id="GO:0051536">
    <property type="term" value="F:iron-sulfur cluster binding"/>
    <property type="evidence" value="ECO:0007669"/>
    <property type="project" value="UniProtKB-KW"/>
</dbReference>
<dbReference type="PROSITE" id="PS51379">
    <property type="entry name" value="4FE4S_FER_2"/>
    <property type="match status" value="1"/>
</dbReference>
<organism evidence="7">
    <name type="scientific">marine sediment metagenome</name>
    <dbReference type="NCBI Taxonomy" id="412755"/>
    <lineage>
        <taxon>unclassified sequences</taxon>
        <taxon>metagenomes</taxon>
        <taxon>ecological metagenomes</taxon>
    </lineage>
</organism>
<dbReference type="GO" id="GO:0005506">
    <property type="term" value="F:iron ion binding"/>
    <property type="evidence" value="ECO:0007669"/>
    <property type="project" value="InterPro"/>
</dbReference>
<gene>
    <name evidence="7" type="ORF">LCGC14_2086550</name>
</gene>